<dbReference type="UniPathway" id="UPA00275">
    <property type="reaction ID" value="UER00399"/>
</dbReference>
<dbReference type="GO" id="GO:0008686">
    <property type="term" value="F:3,4-dihydroxy-2-butanone-4-phosphate synthase activity"/>
    <property type="evidence" value="ECO:0007669"/>
    <property type="project" value="UniProtKB-EC"/>
</dbReference>
<dbReference type="KEGG" id="fac:FACI_IFERC01G0278"/>
<keyword evidence="8" id="KW-1185">Reference proteome</keyword>
<dbReference type="GO" id="GO:0005829">
    <property type="term" value="C:cytosol"/>
    <property type="evidence" value="ECO:0007669"/>
    <property type="project" value="TreeGrafter"/>
</dbReference>
<dbReference type="GO" id="GO:0046872">
    <property type="term" value="F:metal ion binding"/>
    <property type="evidence" value="ECO:0007669"/>
    <property type="project" value="UniProtKB-KW"/>
</dbReference>
<dbReference type="Pfam" id="PF00926">
    <property type="entry name" value="DHBP_synthase"/>
    <property type="match status" value="1"/>
</dbReference>
<dbReference type="EMBL" id="CP004145">
    <property type="protein sequence ID" value="AGO60258.1"/>
    <property type="molecule type" value="Genomic_DNA"/>
</dbReference>
<dbReference type="EC" id="4.1.99.12" evidence="6"/>
<keyword evidence="3 6" id="KW-0460">Magnesium</keyword>
<dbReference type="Gene3D" id="3.90.870.10">
    <property type="entry name" value="DHBP synthase"/>
    <property type="match status" value="1"/>
</dbReference>
<gene>
    <name evidence="7" type="ORF">FACI_IFERC00001G0278</name>
</gene>
<keyword evidence="2 6" id="KW-0479">Metal-binding</keyword>
<dbReference type="InterPro" id="IPR000422">
    <property type="entry name" value="DHBP_synthase_RibB"/>
</dbReference>
<dbReference type="PANTHER" id="PTHR21327">
    <property type="entry name" value="GTP CYCLOHYDROLASE II-RELATED"/>
    <property type="match status" value="1"/>
</dbReference>
<comment type="pathway">
    <text evidence="6">Cofactor biosynthesis; riboflavin biosynthesis; 2-hydroxy-3-oxobutyl phosphate from D-ribulose 5-phosphate: step 1/1.</text>
</comment>
<dbReference type="NCBIfam" id="TIGR00506">
    <property type="entry name" value="ribB"/>
    <property type="match status" value="1"/>
</dbReference>
<protein>
    <recommendedName>
        <fullName evidence="6">3,4-dihydroxy-2-butanone 4-phosphate synthase</fullName>
        <shortName evidence="6">DHBP synthase</shortName>
        <ecNumber evidence="6">4.1.99.12</ecNumber>
    </recommendedName>
</protein>
<comment type="cofactor">
    <cofactor evidence="6">
        <name>Mg(2+)</name>
        <dbReference type="ChEBI" id="CHEBI:18420"/>
    </cofactor>
    <cofactor evidence="6">
        <name>Mn(2+)</name>
        <dbReference type="ChEBI" id="CHEBI:29035"/>
    </cofactor>
    <text evidence="6">Binds 2 divalent metal cations per subunit. Magnesium or manganese.</text>
</comment>
<comment type="catalytic activity">
    <reaction evidence="6">
        <text>D-ribulose 5-phosphate = (2S)-2-hydroxy-3-oxobutyl phosphate + formate + H(+)</text>
        <dbReference type="Rhea" id="RHEA:18457"/>
        <dbReference type="ChEBI" id="CHEBI:15378"/>
        <dbReference type="ChEBI" id="CHEBI:15740"/>
        <dbReference type="ChEBI" id="CHEBI:58121"/>
        <dbReference type="ChEBI" id="CHEBI:58830"/>
        <dbReference type="EC" id="4.1.99.12"/>
    </reaction>
</comment>
<keyword evidence="1 6" id="KW-0686">Riboflavin biosynthesis</keyword>
<evidence type="ECO:0000256" key="2">
    <source>
        <dbReference type="ARBA" id="ARBA00022723"/>
    </source>
</evidence>
<sequence length="236" mass="27123">MLQSWFMIDEAIRALKNKKIILIHDFNDRENETDMVIASEFVTPEIIRTMRKDGGGLICTTIKEKDAKKFNLPYLDDLFYKSLNMDKSVLNSSDMGYDTKDAFSLTVNSRDTYTGIPDNDRYKTVKHFSEFINALGNNVNVNEKNFGKIFRVPGHIHLLIARNNYFKERKGHTELSTYIVEKAGLVPSATIVETLSDSFNSMTLDESEKYADEHNMVLINGKEIIDDFNKTDRVLQ</sequence>
<keyword evidence="4 6" id="KW-0464">Manganese</keyword>
<name>S0ALS1_FERAC</name>
<evidence type="ECO:0000313" key="7">
    <source>
        <dbReference type="EMBL" id="AGO60258.1"/>
    </source>
</evidence>
<evidence type="ECO:0000256" key="3">
    <source>
        <dbReference type="ARBA" id="ARBA00022842"/>
    </source>
</evidence>
<reference evidence="7 8" key="1">
    <citation type="journal article" date="2007" name="Proc. Natl. Acad. Sci. U.S.A.">
        <title>Genome dynamics in a natural archaeal population.</title>
        <authorList>
            <person name="Allen E.E."/>
            <person name="Tyson G.W."/>
            <person name="Whitaker R.J."/>
            <person name="Detter J.C."/>
            <person name="Richardson P.M."/>
            <person name="Banfield J.F."/>
        </authorList>
    </citation>
    <scope>NUCLEOTIDE SEQUENCE [LARGE SCALE GENOMIC DNA]</scope>
    <source>
        <strain evidence="8">fer1</strain>
    </source>
</reference>
<comment type="function">
    <text evidence="6">Catalyzes the conversion of D-ribulose 5-phosphate to formate and 3,4-dihydroxy-2-butanone 4-phosphate.</text>
</comment>
<evidence type="ECO:0000256" key="1">
    <source>
        <dbReference type="ARBA" id="ARBA00022619"/>
    </source>
</evidence>
<proteinExistence type="inferred from homology"/>
<dbReference type="SUPFAM" id="SSF55821">
    <property type="entry name" value="YrdC/RibB"/>
    <property type="match status" value="1"/>
</dbReference>
<keyword evidence="5 6" id="KW-0456">Lyase</keyword>
<accession>S0ALS1</accession>
<dbReference type="HOGENOM" id="CLU_020273_3_2_2"/>
<evidence type="ECO:0000256" key="6">
    <source>
        <dbReference type="RuleBase" id="RU003843"/>
    </source>
</evidence>
<organism evidence="7 8">
    <name type="scientific">Ferroplasma acidarmanus Fer1</name>
    <dbReference type="NCBI Taxonomy" id="333146"/>
    <lineage>
        <taxon>Archaea</taxon>
        <taxon>Methanobacteriati</taxon>
        <taxon>Thermoplasmatota</taxon>
        <taxon>Thermoplasmata</taxon>
        <taxon>Thermoplasmatales</taxon>
        <taxon>Ferroplasmaceae</taxon>
        <taxon>Ferroplasma</taxon>
    </lineage>
</organism>
<evidence type="ECO:0000313" key="8">
    <source>
        <dbReference type="Proteomes" id="UP000014660"/>
    </source>
</evidence>
<dbReference type="PATRIC" id="fig|333146.12.peg.291"/>
<dbReference type="GO" id="GO:0009231">
    <property type="term" value="P:riboflavin biosynthetic process"/>
    <property type="evidence" value="ECO:0007669"/>
    <property type="project" value="UniProtKB-UniPathway"/>
</dbReference>
<dbReference type="PANTHER" id="PTHR21327:SF46">
    <property type="entry name" value="3,4-DIHYDROXY-2-BUTANONE 4-PHOSPHATE SYNTHASE"/>
    <property type="match status" value="1"/>
</dbReference>
<dbReference type="Proteomes" id="UP000014660">
    <property type="component" value="Chromosome"/>
</dbReference>
<comment type="subunit">
    <text evidence="6">Homodimer.</text>
</comment>
<dbReference type="InterPro" id="IPR017945">
    <property type="entry name" value="DHBP_synth_RibB-like_a/b_dom"/>
</dbReference>
<evidence type="ECO:0000256" key="4">
    <source>
        <dbReference type="ARBA" id="ARBA00023211"/>
    </source>
</evidence>
<dbReference type="AlphaFoldDB" id="S0ALS1"/>
<evidence type="ECO:0000256" key="5">
    <source>
        <dbReference type="ARBA" id="ARBA00023239"/>
    </source>
</evidence>
<comment type="similarity">
    <text evidence="6">Belongs to the DHBP synthase family.</text>
</comment>